<protein>
    <submittedName>
        <fullName evidence="2">Uncharacterized protein</fullName>
    </submittedName>
</protein>
<sequence length="60" mass="6128">MDGHGAIDAVVDGLRVAGAVVVVISQAVNGISAVQQWHRRRSTAKATADATGSERSPADT</sequence>
<reference evidence="2" key="1">
    <citation type="journal article" date="2014" name="Int. J. Syst. Evol. Microbiol.">
        <title>Complete genome sequence of Corynebacterium casei LMG S-19264T (=DSM 44701T), isolated from a smear-ripened cheese.</title>
        <authorList>
            <consortium name="US DOE Joint Genome Institute (JGI-PGF)"/>
            <person name="Walter F."/>
            <person name="Albersmeier A."/>
            <person name="Kalinowski J."/>
            <person name="Ruckert C."/>
        </authorList>
    </citation>
    <scope>NUCLEOTIDE SEQUENCE</scope>
    <source>
        <strain evidence="2">VKM Ac-1321</strain>
    </source>
</reference>
<dbReference type="EMBL" id="BSFP01000031">
    <property type="protein sequence ID" value="GLL03251.1"/>
    <property type="molecule type" value="Genomic_DNA"/>
</dbReference>
<evidence type="ECO:0000313" key="2">
    <source>
        <dbReference type="EMBL" id="GLL03251.1"/>
    </source>
</evidence>
<comment type="caution">
    <text evidence="2">The sequence shown here is derived from an EMBL/GenBank/DDBJ whole genome shotgun (WGS) entry which is preliminary data.</text>
</comment>
<organism evidence="2 3">
    <name type="scientific">Dactylosporangium matsuzakiense</name>
    <dbReference type="NCBI Taxonomy" id="53360"/>
    <lineage>
        <taxon>Bacteria</taxon>
        <taxon>Bacillati</taxon>
        <taxon>Actinomycetota</taxon>
        <taxon>Actinomycetes</taxon>
        <taxon>Micromonosporales</taxon>
        <taxon>Micromonosporaceae</taxon>
        <taxon>Dactylosporangium</taxon>
    </lineage>
</organism>
<keyword evidence="3" id="KW-1185">Reference proteome</keyword>
<dbReference type="AlphaFoldDB" id="A0A9W6NNF2"/>
<gene>
    <name evidence="2" type="ORF">GCM10017581_049950</name>
</gene>
<evidence type="ECO:0000313" key="3">
    <source>
        <dbReference type="Proteomes" id="UP001143480"/>
    </source>
</evidence>
<accession>A0A9W6NNF2</accession>
<dbReference type="Proteomes" id="UP001143480">
    <property type="component" value="Unassembled WGS sequence"/>
</dbReference>
<evidence type="ECO:0000256" key="1">
    <source>
        <dbReference type="SAM" id="MobiDB-lite"/>
    </source>
</evidence>
<proteinExistence type="predicted"/>
<feature type="region of interest" description="Disordered" evidence="1">
    <location>
        <begin position="38"/>
        <end position="60"/>
    </location>
</feature>
<reference evidence="2" key="2">
    <citation type="submission" date="2023-01" db="EMBL/GenBank/DDBJ databases">
        <authorList>
            <person name="Sun Q."/>
            <person name="Evtushenko L."/>
        </authorList>
    </citation>
    <scope>NUCLEOTIDE SEQUENCE</scope>
    <source>
        <strain evidence="2">VKM Ac-1321</strain>
    </source>
</reference>
<name>A0A9W6NNF2_9ACTN</name>